<dbReference type="AlphaFoldDB" id="A0A4Y2FIK1"/>
<feature type="compositionally biased region" description="Polar residues" evidence="1">
    <location>
        <begin position="89"/>
        <end position="110"/>
    </location>
</feature>
<comment type="caution">
    <text evidence="2">The sequence shown here is derived from an EMBL/GenBank/DDBJ whole genome shotgun (WGS) entry which is preliminary data.</text>
</comment>
<feature type="region of interest" description="Disordered" evidence="1">
    <location>
        <begin position="67"/>
        <end position="110"/>
    </location>
</feature>
<evidence type="ECO:0000256" key="1">
    <source>
        <dbReference type="SAM" id="MobiDB-lite"/>
    </source>
</evidence>
<dbReference type="EMBL" id="BGPR01000959">
    <property type="protein sequence ID" value="GBM41322.1"/>
    <property type="molecule type" value="Genomic_DNA"/>
</dbReference>
<evidence type="ECO:0000313" key="2">
    <source>
        <dbReference type="EMBL" id="GBM41322.1"/>
    </source>
</evidence>
<protein>
    <submittedName>
        <fullName evidence="2">Uncharacterized protein</fullName>
    </submittedName>
</protein>
<organism evidence="2 3">
    <name type="scientific">Araneus ventricosus</name>
    <name type="common">Orbweaver spider</name>
    <name type="synonym">Epeira ventricosa</name>
    <dbReference type="NCBI Taxonomy" id="182803"/>
    <lineage>
        <taxon>Eukaryota</taxon>
        <taxon>Metazoa</taxon>
        <taxon>Ecdysozoa</taxon>
        <taxon>Arthropoda</taxon>
        <taxon>Chelicerata</taxon>
        <taxon>Arachnida</taxon>
        <taxon>Araneae</taxon>
        <taxon>Araneomorphae</taxon>
        <taxon>Entelegynae</taxon>
        <taxon>Araneoidea</taxon>
        <taxon>Araneidae</taxon>
        <taxon>Araneus</taxon>
    </lineage>
</organism>
<proteinExistence type="predicted"/>
<gene>
    <name evidence="2" type="ORF">AVEN_241482_1</name>
</gene>
<sequence>MDEFSALITWIRLEGRSCLEVRCRPRRQRVPGSNPDSIEDPSCIGPVERQIIRRCKRPPIGVALKFGEGVPAQMSSSSSNRDSKLRGPSPNSCRVSSKRGSNITKTKALN</sequence>
<name>A0A4Y2FIK1_ARAVE</name>
<dbReference type="Proteomes" id="UP000499080">
    <property type="component" value="Unassembled WGS sequence"/>
</dbReference>
<evidence type="ECO:0000313" key="3">
    <source>
        <dbReference type="Proteomes" id="UP000499080"/>
    </source>
</evidence>
<accession>A0A4Y2FIK1</accession>
<reference evidence="2 3" key="1">
    <citation type="journal article" date="2019" name="Sci. Rep.">
        <title>Orb-weaving spider Araneus ventricosus genome elucidates the spidroin gene catalogue.</title>
        <authorList>
            <person name="Kono N."/>
            <person name="Nakamura H."/>
            <person name="Ohtoshi R."/>
            <person name="Moran D.A.P."/>
            <person name="Shinohara A."/>
            <person name="Yoshida Y."/>
            <person name="Fujiwara M."/>
            <person name="Mori M."/>
            <person name="Tomita M."/>
            <person name="Arakawa K."/>
        </authorList>
    </citation>
    <scope>NUCLEOTIDE SEQUENCE [LARGE SCALE GENOMIC DNA]</scope>
</reference>
<keyword evidence="3" id="KW-1185">Reference proteome</keyword>